<dbReference type="EMBL" id="JAAMPC010000012">
    <property type="protein sequence ID" value="KAG2279104.1"/>
    <property type="molecule type" value="Genomic_DNA"/>
</dbReference>
<reference evidence="2 3" key="1">
    <citation type="submission" date="2020-02" db="EMBL/GenBank/DDBJ databases">
        <authorList>
            <person name="Ma Q."/>
            <person name="Huang Y."/>
            <person name="Song X."/>
            <person name="Pei D."/>
        </authorList>
    </citation>
    <scope>NUCLEOTIDE SEQUENCE [LARGE SCALE GENOMIC DNA]</scope>
    <source>
        <strain evidence="2">Sxm20200214</strain>
        <tissue evidence="2">Leaf</tissue>
    </source>
</reference>
<feature type="compositionally biased region" description="Pro residues" evidence="1">
    <location>
        <begin position="23"/>
        <end position="39"/>
    </location>
</feature>
<dbReference type="Proteomes" id="UP000886595">
    <property type="component" value="Unassembled WGS sequence"/>
</dbReference>
<organism evidence="2 3">
    <name type="scientific">Brassica carinata</name>
    <name type="common">Ethiopian mustard</name>
    <name type="synonym">Abyssinian cabbage</name>
    <dbReference type="NCBI Taxonomy" id="52824"/>
    <lineage>
        <taxon>Eukaryota</taxon>
        <taxon>Viridiplantae</taxon>
        <taxon>Streptophyta</taxon>
        <taxon>Embryophyta</taxon>
        <taxon>Tracheophyta</taxon>
        <taxon>Spermatophyta</taxon>
        <taxon>Magnoliopsida</taxon>
        <taxon>eudicotyledons</taxon>
        <taxon>Gunneridae</taxon>
        <taxon>Pentapetalae</taxon>
        <taxon>rosids</taxon>
        <taxon>malvids</taxon>
        <taxon>Brassicales</taxon>
        <taxon>Brassicaceae</taxon>
        <taxon>Brassiceae</taxon>
        <taxon>Brassica</taxon>
    </lineage>
</organism>
<dbReference type="OrthoDB" id="776611at2759"/>
<evidence type="ECO:0000313" key="3">
    <source>
        <dbReference type="Proteomes" id="UP000886595"/>
    </source>
</evidence>
<feature type="region of interest" description="Disordered" evidence="1">
    <location>
        <begin position="102"/>
        <end position="125"/>
    </location>
</feature>
<sequence length="125" mass="13257">MCVVSLQTELSYVQAHLATLELPQPPPAPVTSSGSPPPLSILDLPTITPSLYELSPIFEPMSSTWTMQQQPRPFDHLFDVPSSSTIGGSSELQALARDFLHGGQIPADLPPPGTGGSAPTVVKRE</sequence>
<evidence type="ECO:0008006" key="4">
    <source>
        <dbReference type="Google" id="ProtNLM"/>
    </source>
</evidence>
<evidence type="ECO:0000313" key="2">
    <source>
        <dbReference type="EMBL" id="KAG2279104.1"/>
    </source>
</evidence>
<accession>A0A8X7UHW3</accession>
<protein>
    <recommendedName>
        <fullName evidence="4">LOB domain-containing protein</fullName>
    </recommendedName>
</protein>
<gene>
    <name evidence="2" type="ORF">Bca52824_061659</name>
</gene>
<keyword evidence="3" id="KW-1185">Reference proteome</keyword>
<name>A0A8X7UHW3_BRACI</name>
<comment type="caution">
    <text evidence="2">The sequence shown here is derived from an EMBL/GenBank/DDBJ whole genome shotgun (WGS) entry which is preliminary data.</text>
</comment>
<feature type="region of interest" description="Disordered" evidence="1">
    <location>
        <begin position="23"/>
        <end position="42"/>
    </location>
</feature>
<evidence type="ECO:0000256" key="1">
    <source>
        <dbReference type="SAM" id="MobiDB-lite"/>
    </source>
</evidence>
<proteinExistence type="predicted"/>
<dbReference type="AlphaFoldDB" id="A0A8X7UHW3"/>